<dbReference type="AlphaFoldDB" id="A0A0F9RKS2"/>
<dbReference type="InterPro" id="IPR037124">
    <property type="entry name" value="Chaperonin_GroES_sf"/>
</dbReference>
<dbReference type="InterPro" id="IPR011032">
    <property type="entry name" value="GroES-like_sf"/>
</dbReference>
<gene>
    <name evidence="2" type="ORF">LCGC14_0565080</name>
</gene>
<evidence type="ECO:0000256" key="1">
    <source>
        <dbReference type="ARBA" id="ARBA00023186"/>
    </source>
</evidence>
<accession>A0A0F9RKS2</accession>
<organism evidence="2">
    <name type="scientific">marine sediment metagenome</name>
    <dbReference type="NCBI Taxonomy" id="412755"/>
    <lineage>
        <taxon>unclassified sequences</taxon>
        <taxon>metagenomes</taxon>
        <taxon>ecological metagenomes</taxon>
    </lineage>
</organism>
<proteinExistence type="predicted"/>
<protein>
    <recommendedName>
        <fullName evidence="3">10 kDa chaperonin</fullName>
    </recommendedName>
</protein>
<dbReference type="SUPFAM" id="SSF50129">
    <property type="entry name" value="GroES-like"/>
    <property type="match status" value="1"/>
</dbReference>
<evidence type="ECO:0008006" key="3">
    <source>
        <dbReference type="Google" id="ProtNLM"/>
    </source>
</evidence>
<dbReference type="GO" id="GO:0005524">
    <property type="term" value="F:ATP binding"/>
    <property type="evidence" value="ECO:0007669"/>
    <property type="project" value="InterPro"/>
</dbReference>
<name>A0A0F9RKS2_9ZZZZ</name>
<keyword evidence="1" id="KW-0143">Chaperone</keyword>
<comment type="caution">
    <text evidence="2">The sequence shown here is derived from an EMBL/GenBank/DDBJ whole genome shotgun (WGS) entry which is preliminary data.</text>
</comment>
<dbReference type="Gene3D" id="2.30.33.40">
    <property type="entry name" value="GroES chaperonin"/>
    <property type="match status" value="1"/>
</dbReference>
<dbReference type="EMBL" id="LAZR01000816">
    <property type="protein sequence ID" value="KKN57180.1"/>
    <property type="molecule type" value="Genomic_DNA"/>
</dbReference>
<dbReference type="Pfam" id="PF00166">
    <property type="entry name" value="Cpn10"/>
    <property type="match status" value="1"/>
</dbReference>
<dbReference type="GO" id="GO:0044183">
    <property type="term" value="F:protein folding chaperone"/>
    <property type="evidence" value="ECO:0007669"/>
    <property type="project" value="InterPro"/>
</dbReference>
<evidence type="ECO:0000313" key="2">
    <source>
        <dbReference type="EMBL" id="KKN57180.1"/>
    </source>
</evidence>
<reference evidence="2" key="1">
    <citation type="journal article" date="2015" name="Nature">
        <title>Complex archaea that bridge the gap between prokaryotes and eukaryotes.</title>
        <authorList>
            <person name="Spang A."/>
            <person name="Saw J.H."/>
            <person name="Jorgensen S.L."/>
            <person name="Zaremba-Niedzwiedzka K."/>
            <person name="Martijn J."/>
            <person name="Lind A.E."/>
            <person name="van Eijk R."/>
            <person name="Schleper C."/>
            <person name="Guy L."/>
            <person name="Ettema T.J."/>
        </authorList>
    </citation>
    <scope>NUCLEOTIDE SEQUENCE</scope>
</reference>
<sequence length="94" mass="10059">MASYKKITPTGARVLVRKDASEAYSEDGSIAIPEKGRTEKFTGVVVSASPGSDYSRGDRVLFAPYVGVEIDDKIAGEEGPYMLLNDSDVLATVE</sequence>
<dbReference type="CDD" id="cd00320">
    <property type="entry name" value="cpn10"/>
    <property type="match status" value="1"/>
</dbReference>
<dbReference type="SMART" id="SM00883">
    <property type="entry name" value="Cpn10"/>
    <property type="match status" value="1"/>
</dbReference>
<dbReference type="InterPro" id="IPR020818">
    <property type="entry name" value="Chaperonin_GroES"/>
</dbReference>
<dbReference type="PRINTS" id="PR00297">
    <property type="entry name" value="CHAPERONIN10"/>
</dbReference>